<dbReference type="InterPro" id="IPR027417">
    <property type="entry name" value="P-loop_NTPase"/>
</dbReference>
<sequence>MSQNAGLTTIHEEDIARHLSTAQGMISRLVVLERGSGRSGTGLAGTGRRFVSTVSTGSVKRTREVELAKTVAAIRPDDPMLSISQHTLLFRVRRGLAVALALSDSFAKQSALEALQAKNSAAPLSGEAATEFKALLSASAYVAAFAFAAYLLQLIGSESEPVNDVDEPDFLFDTPQDALKSMLAGLDAALAEARDDEALTARARAFARSAIEGLLQRRSRFSGLADFAEVHIRIEQDDFTLDGFEVTPGERRKPLSMSFKKPEEIIGNHIAKYQAMKLAKMLVSYDFDRQMNPFVELGGFLFTFIGDGMPGTGKTILIQMIAGLINDYCKIAGYPFHYENFGVDQISSYQGKSGQNCKAFVDNVISPRAIGFGTVDDIDQVAAKRSDDRASAGQHEVTAVLMESFAGASTVVRGNCAFGMFSNYPENVDDALRQRAGARWLVDGPQSREDYIDIFVLLAGRNHDIPLGRHDLYAGQEIKNAVATSYSGHDEPKEDGLVAVWETFRKERGDIKTMADVGEYLYRIKRAEPRFTGRAIKNITDAIKMRAMDIDLPDEWFETPDAFMHKPYDAKKAMIEELRGPFSIEMVLQEINRYGDSEFRYTDKSDDAAVQDIIRRERQREKAVREIEAMKRDGHWEN</sequence>
<dbReference type="Pfam" id="PF00004">
    <property type="entry name" value="AAA"/>
    <property type="match status" value="1"/>
</dbReference>
<evidence type="ECO:0000313" key="2">
    <source>
        <dbReference type="EMBL" id="MDA5397310.1"/>
    </source>
</evidence>
<accession>A0A9X3UER6</accession>
<evidence type="ECO:0000259" key="1">
    <source>
        <dbReference type="Pfam" id="PF00004"/>
    </source>
</evidence>
<protein>
    <submittedName>
        <fullName evidence="2">AAA family ATPase</fullName>
    </submittedName>
</protein>
<dbReference type="SUPFAM" id="SSF52540">
    <property type="entry name" value="P-loop containing nucleoside triphosphate hydrolases"/>
    <property type="match status" value="1"/>
</dbReference>
<comment type="caution">
    <text evidence="2">The sequence shown here is derived from an EMBL/GenBank/DDBJ whole genome shotgun (WGS) entry which is preliminary data.</text>
</comment>
<reference evidence="2" key="1">
    <citation type="submission" date="2022-11" db="EMBL/GenBank/DDBJ databases">
        <title>Draft genome sequence of Hoeflea poritis E7-10 and Hoeflea prorocentri PM5-8, separated from scleractinian coral Porites lutea and marine dinoflagellate.</title>
        <authorList>
            <person name="Zhang G."/>
            <person name="Wei Q."/>
            <person name="Cai L."/>
        </authorList>
    </citation>
    <scope>NUCLEOTIDE SEQUENCE</scope>
    <source>
        <strain evidence="2">PM5-8</strain>
    </source>
</reference>
<dbReference type="AlphaFoldDB" id="A0A9X3UER6"/>
<dbReference type="EMBL" id="JAPJZI010000001">
    <property type="protein sequence ID" value="MDA5397310.1"/>
    <property type="molecule type" value="Genomic_DNA"/>
</dbReference>
<organism evidence="2 3">
    <name type="scientific">Hoeflea prorocentri</name>
    <dbReference type="NCBI Taxonomy" id="1922333"/>
    <lineage>
        <taxon>Bacteria</taxon>
        <taxon>Pseudomonadati</taxon>
        <taxon>Pseudomonadota</taxon>
        <taxon>Alphaproteobacteria</taxon>
        <taxon>Hyphomicrobiales</taxon>
        <taxon>Rhizobiaceae</taxon>
        <taxon>Hoeflea</taxon>
    </lineage>
</organism>
<keyword evidence="3" id="KW-1185">Reference proteome</keyword>
<name>A0A9X3UER6_9HYPH</name>
<evidence type="ECO:0000313" key="3">
    <source>
        <dbReference type="Proteomes" id="UP001151234"/>
    </source>
</evidence>
<dbReference type="Gene3D" id="3.40.50.300">
    <property type="entry name" value="P-loop containing nucleotide triphosphate hydrolases"/>
    <property type="match status" value="1"/>
</dbReference>
<dbReference type="RefSeq" id="WP_267988775.1">
    <property type="nucleotide sequence ID" value="NZ_JAPJZI010000001.1"/>
</dbReference>
<dbReference type="GO" id="GO:0005524">
    <property type="term" value="F:ATP binding"/>
    <property type="evidence" value="ECO:0007669"/>
    <property type="project" value="InterPro"/>
</dbReference>
<dbReference type="InterPro" id="IPR003959">
    <property type="entry name" value="ATPase_AAA_core"/>
</dbReference>
<gene>
    <name evidence="2" type="ORF">OQ273_01885</name>
</gene>
<dbReference type="GO" id="GO:0016887">
    <property type="term" value="F:ATP hydrolysis activity"/>
    <property type="evidence" value="ECO:0007669"/>
    <property type="project" value="InterPro"/>
</dbReference>
<proteinExistence type="predicted"/>
<feature type="domain" description="ATPase AAA-type core" evidence="1">
    <location>
        <begin position="308"/>
        <end position="438"/>
    </location>
</feature>
<dbReference type="Proteomes" id="UP001151234">
    <property type="component" value="Unassembled WGS sequence"/>
</dbReference>